<dbReference type="InterPro" id="IPR044769">
    <property type="entry name" value="PIKfyve_PIPKc"/>
</dbReference>
<dbReference type="SMART" id="SM00330">
    <property type="entry name" value="PIPKc"/>
    <property type="match status" value="1"/>
</dbReference>
<dbReference type="AlphaFoldDB" id="A0AAU9JTZ3"/>
<dbReference type="InterPro" id="IPR027483">
    <property type="entry name" value="PInositol-4-P-4/5-kinase_C_sf"/>
</dbReference>
<keyword evidence="5 9" id="KW-0863">Zinc-finger</keyword>
<organism evidence="13 14">
    <name type="scientific">Blepharisma stoltei</name>
    <dbReference type="NCBI Taxonomy" id="1481888"/>
    <lineage>
        <taxon>Eukaryota</taxon>
        <taxon>Sar</taxon>
        <taxon>Alveolata</taxon>
        <taxon>Ciliophora</taxon>
        <taxon>Postciliodesmatophora</taxon>
        <taxon>Heterotrichea</taxon>
        <taxon>Heterotrichida</taxon>
        <taxon>Blepharismidae</taxon>
        <taxon>Blepharisma</taxon>
    </lineage>
</organism>
<dbReference type="Pfam" id="PF00118">
    <property type="entry name" value="Cpn60_TCP1"/>
    <property type="match status" value="1"/>
</dbReference>
<dbReference type="InterPro" id="IPR017455">
    <property type="entry name" value="Znf_FYVE-rel"/>
</dbReference>
<dbReference type="EMBL" id="CAJZBQ010000052">
    <property type="protein sequence ID" value="CAG9330723.1"/>
    <property type="molecule type" value="Genomic_DNA"/>
</dbReference>
<accession>A0AAU9JTZ3</accession>
<dbReference type="InterPro" id="IPR011011">
    <property type="entry name" value="Znf_FYVE_PHD"/>
</dbReference>
<dbReference type="Gene3D" id="3.30.40.10">
    <property type="entry name" value="Zinc/RING finger domain, C3HC4 (zinc finger)"/>
    <property type="match status" value="1"/>
</dbReference>
<dbReference type="SUPFAM" id="SSF56104">
    <property type="entry name" value="SAICAR synthase-like"/>
    <property type="match status" value="1"/>
</dbReference>
<dbReference type="Gene3D" id="3.30.810.10">
    <property type="entry name" value="2-Layer Sandwich"/>
    <property type="match status" value="1"/>
</dbReference>
<dbReference type="GO" id="GO:0046854">
    <property type="term" value="P:phosphatidylinositol phosphate biosynthetic process"/>
    <property type="evidence" value="ECO:0007669"/>
    <property type="project" value="TreeGrafter"/>
</dbReference>
<dbReference type="PROSITE" id="PS50178">
    <property type="entry name" value="ZF_FYVE"/>
    <property type="match status" value="1"/>
</dbReference>
<gene>
    <name evidence="13" type="ORF">BSTOLATCC_MIC52139</name>
</gene>
<evidence type="ECO:0000256" key="9">
    <source>
        <dbReference type="PROSITE-ProRule" id="PRU00091"/>
    </source>
</evidence>
<evidence type="ECO:0000313" key="13">
    <source>
        <dbReference type="EMBL" id="CAG9330723.1"/>
    </source>
</evidence>
<dbReference type="Gene3D" id="3.50.7.10">
    <property type="entry name" value="GroEL"/>
    <property type="match status" value="1"/>
</dbReference>
<dbReference type="GO" id="GO:0000285">
    <property type="term" value="F:1-phosphatidylinositol-3-phosphate 5-kinase activity"/>
    <property type="evidence" value="ECO:0007669"/>
    <property type="project" value="UniProtKB-EC"/>
</dbReference>
<evidence type="ECO:0000256" key="4">
    <source>
        <dbReference type="ARBA" id="ARBA00022741"/>
    </source>
</evidence>
<dbReference type="GO" id="GO:0005524">
    <property type="term" value="F:ATP binding"/>
    <property type="evidence" value="ECO:0007669"/>
    <property type="project" value="UniProtKB-UniRule"/>
</dbReference>
<comment type="caution">
    <text evidence="13">The sequence shown here is derived from an EMBL/GenBank/DDBJ whole genome shotgun (WGS) entry which is preliminary data.</text>
</comment>
<keyword evidence="2 10" id="KW-0808">Transferase</keyword>
<proteinExistence type="predicted"/>
<dbReference type="SUPFAM" id="SSF52029">
    <property type="entry name" value="GroEL apical domain-like"/>
    <property type="match status" value="1"/>
</dbReference>
<dbReference type="Proteomes" id="UP001162131">
    <property type="component" value="Unassembled WGS sequence"/>
</dbReference>
<keyword evidence="3" id="KW-0479">Metal-binding</keyword>
<dbReference type="InterPro" id="IPR027409">
    <property type="entry name" value="GroEL-like_apical_dom_sf"/>
</dbReference>
<feature type="domain" description="FYVE-type" evidence="11">
    <location>
        <begin position="16"/>
        <end position="74"/>
    </location>
</feature>
<dbReference type="InterPro" id="IPR013083">
    <property type="entry name" value="Znf_RING/FYVE/PHD"/>
</dbReference>
<dbReference type="SUPFAM" id="SSF57903">
    <property type="entry name" value="FYVE/PHD zinc finger"/>
    <property type="match status" value="1"/>
</dbReference>
<dbReference type="InterPro" id="IPR002498">
    <property type="entry name" value="PInositol-4-P-4/5-kinase_core"/>
</dbReference>
<evidence type="ECO:0000259" key="11">
    <source>
        <dbReference type="PROSITE" id="PS50178"/>
    </source>
</evidence>
<evidence type="ECO:0000256" key="10">
    <source>
        <dbReference type="PROSITE-ProRule" id="PRU00781"/>
    </source>
</evidence>
<dbReference type="Gene3D" id="3.30.800.10">
    <property type="entry name" value="Phosphatidylinositol Phosphate Kinase II Beta"/>
    <property type="match status" value="1"/>
</dbReference>
<dbReference type="InterPro" id="IPR002423">
    <property type="entry name" value="Cpn60/GroEL/TCP-1"/>
</dbReference>
<evidence type="ECO:0000259" key="12">
    <source>
        <dbReference type="PROSITE" id="PS51455"/>
    </source>
</evidence>
<dbReference type="PROSITE" id="PS51455">
    <property type="entry name" value="PIPK"/>
    <property type="match status" value="1"/>
</dbReference>
<dbReference type="CDD" id="cd17300">
    <property type="entry name" value="PIPKc_PIKfyve"/>
    <property type="match status" value="1"/>
</dbReference>
<dbReference type="InterPro" id="IPR000306">
    <property type="entry name" value="Znf_FYVE"/>
</dbReference>
<sequence>MSIECTPLSQEFWMPDSSAKSCFKCDRPFTLFRRRHHCRFCGFIFCSSCSYRKAKLPSGFTVDRICEHCLSLFTPYPNLSHTTFSGAVEGSYISTTSVVIGDGPSQIEAAREIYDSSKLIQSEEFNSIEKVSEMLQEFQNRDIMFDSYTKEFLDARAKTLFKSHQIPEELHSKIIGFIVEIVNTICPSVRYRNDQQDINKYFRIVKFEWNDFSASEFVNGVVFKKNVAHKKMEKELINPRILFLQEASDFYARDRNIVSMDKLIDQEASYTKIFIKKLMKIKPNIVILGKGLPNAILNELSRLNITAFINVKPKIMVQLSRATKGKILDHVDQATRITNYIGTCGEFFPKTVGNKAYAFFKDPIDTSLVGSLLISGPDPSDLSKIGTVIRKLLLEYRNSVLEKQFFIQSGIKPIPDMALKFNDLFMNYTYLVTCGYNLCKKPAENSVNFYQENDKAIGDFLLSFIQQSERNCDSDCGSKLISHNFYFIKSMGRIKINFTKKLDSKSSTSNDICIEKECTACCKQGGKCILLSKSSWEYSFYKYLNNFFTNIDVIHKNACHHDFFKLGKFIFYSKGFKVYIQWEENPIYDLIPASSSKDLTRFYLNATRETFEELKTNGGDVLNDMLKSCSEMAERLNGEGILEETEKYAKWEPLKEEIEKIKEQIAASLVKLCELKPEDFQNFLEVETFRRNIFLQCCNIKVQIQNWSTNFKRLKVGSSLIITQSVVSESSGSSEENVKSVLTHSSTGYDEKRQTSNDETFFNQTRGRQVTLDDRDLFSTSPNSSIVAKPFDAISKEDEFLQTGHFTCLKSGNLTLPVGHGGVCVPAYEKNPLTIIAYALNSNKYYEEIIEPSKIYDGNITNTLEANLLSQEEQHFQIQASTYEDESFESIDKEEIRRLYGYHITFNITIFFAKQFQAMRTFLYGEHENFILSIARNLEKESSLGKSKASFTKSHNKKYIMKIVEEKEFHMFIDLVPTYFKHISKNLFHSQPSRIVRTIGAFKISIKNHTTNKNRTQWALLMENLEFNMPFDVYTYDLKGSSNSRRYVKEGQKRTKMDLNFLEDMKGIPITISKEAKKVFDEAVWKDTHFLFKQNVIDYSLLVIISHQQRKVAVGIIDYIEKYTLEKVIENKCKSVVQSKPPTITHPSSYKDRFRAQLTQSYFMSIEE</sequence>
<dbReference type="Pfam" id="PF01363">
    <property type="entry name" value="FYVE"/>
    <property type="match status" value="1"/>
</dbReference>
<dbReference type="EC" id="2.7.1.150" evidence="1"/>
<dbReference type="PANTHER" id="PTHR45748:SF7">
    <property type="entry name" value="1-PHOSPHATIDYLINOSITOL 3-PHOSPHATE 5-KINASE-RELATED"/>
    <property type="match status" value="1"/>
</dbReference>
<protein>
    <recommendedName>
        <fullName evidence="1">1-phosphatidylinositol-3-phosphate 5-kinase</fullName>
        <ecNumber evidence="1">2.7.1.150</ecNumber>
    </recommendedName>
</protein>
<evidence type="ECO:0000256" key="2">
    <source>
        <dbReference type="ARBA" id="ARBA00022679"/>
    </source>
</evidence>
<evidence type="ECO:0000256" key="5">
    <source>
        <dbReference type="ARBA" id="ARBA00022771"/>
    </source>
</evidence>
<dbReference type="GO" id="GO:0008270">
    <property type="term" value="F:zinc ion binding"/>
    <property type="evidence" value="ECO:0007669"/>
    <property type="project" value="UniProtKB-KW"/>
</dbReference>
<keyword evidence="14" id="KW-1185">Reference proteome</keyword>
<keyword evidence="8 10" id="KW-0067">ATP-binding</keyword>
<dbReference type="SMART" id="SM00064">
    <property type="entry name" value="FYVE"/>
    <property type="match status" value="1"/>
</dbReference>
<keyword evidence="7" id="KW-0862">Zinc</keyword>
<dbReference type="PANTHER" id="PTHR45748">
    <property type="entry name" value="1-PHOSPHATIDYLINOSITOL 3-PHOSPHATE 5-KINASE-RELATED"/>
    <property type="match status" value="1"/>
</dbReference>
<evidence type="ECO:0000256" key="1">
    <source>
        <dbReference type="ARBA" id="ARBA00012009"/>
    </source>
</evidence>
<dbReference type="GO" id="GO:0010008">
    <property type="term" value="C:endosome membrane"/>
    <property type="evidence" value="ECO:0007669"/>
    <property type="project" value="TreeGrafter"/>
</dbReference>
<dbReference type="Pfam" id="PF01504">
    <property type="entry name" value="PIP5K"/>
    <property type="match status" value="1"/>
</dbReference>
<evidence type="ECO:0000256" key="8">
    <source>
        <dbReference type="ARBA" id="ARBA00022840"/>
    </source>
</evidence>
<name>A0AAU9JTZ3_9CILI</name>
<feature type="domain" description="PIPK" evidence="12">
    <location>
        <begin position="848"/>
        <end position="1162"/>
    </location>
</feature>
<evidence type="ECO:0000256" key="6">
    <source>
        <dbReference type="ARBA" id="ARBA00022777"/>
    </source>
</evidence>
<evidence type="ECO:0000256" key="3">
    <source>
        <dbReference type="ARBA" id="ARBA00022723"/>
    </source>
</evidence>
<evidence type="ECO:0000313" key="14">
    <source>
        <dbReference type="Proteomes" id="UP001162131"/>
    </source>
</evidence>
<keyword evidence="6 10" id="KW-0418">Kinase</keyword>
<keyword evidence="4 10" id="KW-0547">Nucleotide-binding</keyword>
<evidence type="ECO:0000256" key="7">
    <source>
        <dbReference type="ARBA" id="ARBA00022833"/>
    </source>
</evidence>
<reference evidence="13" key="1">
    <citation type="submission" date="2021-09" db="EMBL/GenBank/DDBJ databases">
        <authorList>
            <consortium name="AG Swart"/>
            <person name="Singh M."/>
            <person name="Singh A."/>
            <person name="Seah K."/>
            <person name="Emmerich C."/>
        </authorList>
    </citation>
    <scope>NUCLEOTIDE SEQUENCE</scope>
    <source>
        <strain evidence="13">ATCC30299</strain>
    </source>
</reference>
<dbReference type="InterPro" id="IPR027484">
    <property type="entry name" value="PInositol-4-P-5-kinase_N"/>
</dbReference>